<dbReference type="InterPro" id="IPR050554">
    <property type="entry name" value="Met_Synthase/Corrinoid"/>
</dbReference>
<dbReference type="PhylomeDB" id="Q8TSD9"/>
<dbReference type="GO" id="GO:0050667">
    <property type="term" value="P:homocysteine metabolic process"/>
    <property type="evidence" value="ECO:0000318"/>
    <property type="project" value="GO_Central"/>
</dbReference>
<dbReference type="AlphaFoldDB" id="Q8TSD9"/>
<dbReference type="CDD" id="cd03465">
    <property type="entry name" value="URO-D_like"/>
    <property type="match status" value="1"/>
</dbReference>
<evidence type="ECO:0000313" key="8">
    <source>
        <dbReference type="EMBL" id="AAM04298.1"/>
    </source>
</evidence>
<dbReference type="SUPFAM" id="SSF51726">
    <property type="entry name" value="UROD/MetE-like"/>
    <property type="match status" value="1"/>
</dbReference>
<name>Q8TSD9_METAC</name>
<dbReference type="SUPFAM" id="SSF52242">
    <property type="entry name" value="Cobalamin (vitamin B12)-binding domain"/>
    <property type="match status" value="1"/>
</dbReference>
<dbReference type="Pfam" id="PF01208">
    <property type="entry name" value="URO-D"/>
    <property type="match status" value="1"/>
</dbReference>
<organism evidence="8 9">
    <name type="scientific">Methanosarcina acetivorans (strain ATCC 35395 / DSM 2834 / JCM 12185 / C2A)</name>
    <dbReference type="NCBI Taxonomy" id="188937"/>
    <lineage>
        <taxon>Archaea</taxon>
        <taxon>Methanobacteriati</taxon>
        <taxon>Methanobacteriota</taxon>
        <taxon>Stenosarchaea group</taxon>
        <taxon>Methanomicrobia</taxon>
        <taxon>Methanosarcinales</taxon>
        <taxon>Methanosarcinaceae</taxon>
        <taxon>Methanosarcina</taxon>
    </lineage>
</organism>
<keyword evidence="2" id="KW-0479">Metal-binding</keyword>
<dbReference type="Pfam" id="PF02310">
    <property type="entry name" value="B12-binding"/>
    <property type="match status" value="1"/>
</dbReference>
<protein>
    <recommendedName>
        <fullName evidence="10">Methyltransferase</fullName>
    </recommendedName>
</protein>
<comment type="similarity">
    <text evidence="1">Belongs to the methylamine corrinoid protein family.</text>
</comment>
<dbReference type="GO" id="GO:0005829">
    <property type="term" value="C:cytosol"/>
    <property type="evidence" value="ECO:0000318"/>
    <property type="project" value="GO_Central"/>
</dbReference>
<dbReference type="InterPro" id="IPR036594">
    <property type="entry name" value="Meth_synthase_dom"/>
</dbReference>
<dbReference type="GO" id="GO:0009086">
    <property type="term" value="P:methionine biosynthetic process"/>
    <property type="evidence" value="ECO:0000318"/>
    <property type="project" value="GO_Central"/>
</dbReference>
<sequence>MLEAFFMAADILNQLAEAVVDGDDDLAEELAYKALEEGVDPYDAIVNGLARGMAIVSDQYEKGEAFVPHLLLASGAMYAGMDILSPEMIKEGEAMQAVGVIGTIEGDVHDIGKNLVKTMLSAGGFEMIDLGADVPIEKFVETAKERKADIISMSALMTTTMTNMEKVIEILQEEGIRDSMKVMIGGAPVSEEYASGIGADSTHPDAMHASAWASEAVKELEPKAARWSEEKINLGKIKYREILAKKTVSDKVDVGLETANKIKEEFESIGVKSKEEMTHIDRTISAMSDKKVDHLPVYPLACGVLRKFVPVTYKEYATNEDAFVQSAYLGSKYLDLDMFVGLIDLSATSADFGCKIKYPEDDTPSSEGHIKDYEKIEVPELKEGTRGYELVMASKKAKEKLNKELNTPFVGFHEGPLLTLTQLMGADRVLMDMKTQPDVVLEAVQKCTDYVCQLSELFFNEDACDALCIDNLWSNNVIMSEQDYWKFDGKFVYDQQIPIFKQYNQPYIIHNCADAVHFETQIRKFGTALYSYAYYEKSRDKGSQNYADLIPKYGDMCCMMGEVNPVEFMDGSAAGVQKVKDDTKNLLENVLPVLKENGLQSKYILSSGCEIPPGGPLTTVQAMVNVVKELGPELQKNIMG</sequence>
<dbReference type="PROSITE" id="PS51332">
    <property type="entry name" value="B12_BINDING"/>
    <property type="match status" value="1"/>
</dbReference>
<dbReference type="SMART" id="SM01018">
    <property type="entry name" value="B12-binding_2"/>
    <property type="match status" value="1"/>
</dbReference>
<dbReference type="GO" id="GO:0031419">
    <property type="term" value="F:cobalamin binding"/>
    <property type="evidence" value="ECO:0007669"/>
    <property type="project" value="InterPro"/>
</dbReference>
<dbReference type="InterPro" id="IPR036724">
    <property type="entry name" value="Cobalamin-bd_sf"/>
</dbReference>
<dbReference type="Gene3D" id="3.20.20.210">
    <property type="match status" value="1"/>
</dbReference>
<dbReference type="NCBIfam" id="TIGR02370">
    <property type="entry name" value="pyl_corrinoid"/>
    <property type="match status" value="1"/>
</dbReference>
<dbReference type="InterPro" id="IPR006158">
    <property type="entry name" value="Cobalamin-bd"/>
</dbReference>
<dbReference type="InterPro" id="IPR038071">
    <property type="entry name" value="UROD/MetE-like_sf"/>
</dbReference>
<evidence type="ECO:0000256" key="1">
    <source>
        <dbReference type="ARBA" id="ARBA00010854"/>
    </source>
</evidence>
<feature type="domain" description="B12-binding" evidence="6">
    <location>
        <begin position="96"/>
        <end position="223"/>
    </location>
</feature>
<dbReference type="PANTHER" id="PTHR45833:SF1">
    <property type="entry name" value="METHIONINE SYNTHASE"/>
    <property type="match status" value="1"/>
</dbReference>
<dbReference type="GO" id="GO:0008705">
    <property type="term" value="F:methionine synthase activity"/>
    <property type="evidence" value="ECO:0000318"/>
    <property type="project" value="GO_Central"/>
</dbReference>
<proteinExistence type="inferred from homology"/>
<feature type="domain" description="B12-binding N-terminal" evidence="7">
    <location>
        <begin position="2"/>
        <end position="96"/>
    </location>
</feature>
<dbReference type="GO" id="GO:0015948">
    <property type="term" value="P:methanogenesis"/>
    <property type="evidence" value="ECO:0007669"/>
    <property type="project" value="UniProtKB-KW"/>
</dbReference>
<dbReference type="EnsemblBacteria" id="AAM04298">
    <property type="protein sequence ID" value="AAM04298"/>
    <property type="gene ID" value="MA_0859"/>
</dbReference>
<evidence type="ECO:0000256" key="3">
    <source>
        <dbReference type="ARBA" id="ARBA00022737"/>
    </source>
</evidence>
<dbReference type="GO" id="GO:0006779">
    <property type="term" value="P:porphyrin-containing compound biosynthetic process"/>
    <property type="evidence" value="ECO:0007669"/>
    <property type="project" value="InterPro"/>
</dbReference>
<dbReference type="InterPro" id="IPR012741">
    <property type="entry name" value="Corrinoid_p"/>
</dbReference>
<evidence type="ECO:0000256" key="2">
    <source>
        <dbReference type="ARBA" id="ARBA00022723"/>
    </source>
</evidence>
<dbReference type="Gene3D" id="1.10.1240.10">
    <property type="entry name" value="Methionine synthase domain"/>
    <property type="match status" value="1"/>
</dbReference>
<dbReference type="Gene3D" id="3.40.50.280">
    <property type="entry name" value="Cobalamin-binding domain"/>
    <property type="match status" value="1"/>
</dbReference>
<evidence type="ECO:0000256" key="4">
    <source>
        <dbReference type="ARBA" id="ARBA00022994"/>
    </source>
</evidence>
<dbReference type="GO" id="GO:0050897">
    <property type="term" value="F:cobalt ion binding"/>
    <property type="evidence" value="ECO:0007669"/>
    <property type="project" value="InterPro"/>
</dbReference>
<dbReference type="EMBL" id="AE010299">
    <property type="protein sequence ID" value="AAM04298.1"/>
    <property type="molecule type" value="Genomic_DNA"/>
</dbReference>
<dbReference type="Proteomes" id="UP000002487">
    <property type="component" value="Chromosome"/>
</dbReference>
<dbReference type="InterPro" id="IPR003759">
    <property type="entry name" value="Cbl-bd_cap"/>
</dbReference>
<evidence type="ECO:0000313" key="9">
    <source>
        <dbReference type="Proteomes" id="UP000002487"/>
    </source>
</evidence>
<dbReference type="FunFam" id="1.10.1240.10:FF:000004">
    <property type="entry name" value="Monomethylamine methyltransferase corrinoid protein"/>
    <property type="match status" value="1"/>
</dbReference>
<dbReference type="FunFam" id="3.40.50.280:FF:000006">
    <property type="entry name" value="Methionine synthase (B12-dependent)"/>
    <property type="match status" value="1"/>
</dbReference>
<dbReference type="HOGENOM" id="CLU_028320_0_0_2"/>
<dbReference type="PANTHER" id="PTHR45833">
    <property type="entry name" value="METHIONINE SYNTHASE"/>
    <property type="match status" value="1"/>
</dbReference>
<dbReference type="SUPFAM" id="SSF47644">
    <property type="entry name" value="Methionine synthase domain"/>
    <property type="match status" value="1"/>
</dbReference>
<keyword evidence="4" id="KW-0484">Methanogenesis</keyword>
<evidence type="ECO:0000259" key="7">
    <source>
        <dbReference type="PROSITE" id="PS51337"/>
    </source>
</evidence>
<evidence type="ECO:0008006" key="10">
    <source>
        <dbReference type="Google" id="ProtNLM"/>
    </source>
</evidence>
<dbReference type="STRING" id="188937.MA_0859"/>
<dbReference type="InterPro" id="IPR000257">
    <property type="entry name" value="Uroporphyrinogen_deCOase"/>
</dbReference>
<accession>Q8TSD9</accession>
<keyword evidence="3" id="KW-0677">Repeat</keyword>
<gene>
    <name evidence="8" type="ordered locus">MA_0859</name>
</gene>
<evidence type="ECO:0000256" key="5">
    <source>
        <dbReference type="ARBA" id="ARBA00023285"/>
    </source>
</evidence>
<dbReference type="InParanoid" id="Q8TSD9"/>
<dbReference type="PROSITE" id="PS51337">
    <property type="entry name" value="B12_BINDING_NTER"/>
    <property type="match status" value="1"/>
</dbReference>
<dbReference type="GO" id="GO:0046653">
    <property type="term" value="P:tetrahydrofolate metabolic process"/>
    <property type="evidence" value="ECO:0000318"/>
    <property type="project" value="GO_Central"/>
</dbReference>
<dbReference type="GO" id="GO:0004853">
    <property type="term" value="F:uroporphyrinogen decarboxylase activity"/>
    <property type="evidence" value="ECO:0007669"/>
    <property type="project" value="InterPro"/>
</dbReference>
<keyword evidence="5" id="KW-0170">Cobalt</keyword>
<keyword evidence="9" id="KW-1185">Reference proteome</keyword>
<dbReference type="FunFam" id="3.20.20.210:FF:000014">
    <property type="entry name" value="Dimethylsulfide methyltransferase corrinoid protein"/>
    <property type="match status" value="1"/>
</dbReference>
<dbReference type="CDD" id="cd02070">
    <property type="entry name" value="corrinoid_protein_B12-BD"/>
    <property type="match status" value="1"/>
</dbReference>
<dbReference type="Pfam" id="PF02607">
    <property type="entry name" value="B12-binding_2"/>
    <property type="match status" value="1"/>
</dbReference>
<dbReference type="KEGG" id="mac:MA_0859"/>
<reference evidence="8 9" key="1">
    <citation type="journal article" date="2002" name="Genome Res.">
        <title>The genome of Methanosarcina acetivorans reveals extensive metabolic and physiological diversity.</title>
        <authorList>
            <person name="Galagan J.E."/>
            <person name="Nusbaum C."/>
            <person name="Roy A."/>
            <person name="Endrizzi M.G."/>
            <person name="Macdonald P."/>
            <person name="FitzHugh W."/>
            <person name="Calvo S."/>
            <person name="Engels R."/>
            <person name="Smirnov S."/>
            <person name="Atnoor D."/>
            <person name="Brown A."/>
            <person name="Allen N."/>
            <person name="Naylor J."/>
            <person name="Stange-Thomann N."/>
            <person name="DeArellano K."/>
            <person name="Johnson R."/>
            <person name="Linton L."/>
            <person name="McEwan P."/>
            <person name="McKernan K."/>
            <person name="Talamas J."/>
            <person name="Tirrell A."/>
            <person name="Ye W."/>
            <person name="Zimmer A."/>
            <person name="Barber R.D."/>
            <person name="Cann I."/>
            <person name="Graham D.E."/>
            <person name="Grahame D.A."/>
            <person name="Guss A."/>
            <person name="Hedderich R."/>
            <person name="Ingram-Smith C."/>
            <person name="Kuettner C.H."/>
            <person name="Krzycki J.A."/>
            <person name="Leigh J.A."/>
            <person name="Li W."/>
            <person name="Liu J."/>
            <person name="Mukhopadhyay B."/>
            <person name="Reeve J.N."/>
            <person name="Smith K."/>
            <person name="Springer T.A."/>
            <person name="Umayam L.A."/>
            <person name="White O."/>
            <person name="White R.H."/>
            <person name="de Macario E.C."/>
            <person name="Ferry J.G."/>
            <person name="Jarrell K.F."/>
            <person name="Jing H."/>
            <person name="Macario A.J.L."/>
            <person name="Paulsen I."/>
            <person name="Pritchett M."/>
            <person name="Sowers K.R."/>
            <person name="Swanson R.V."/>
            <person name="Zinder S.H."/>
            <person name="Lander E."/>
            <person name="Metcalf W.W."/>
            <person name="Birren B."/>
        </authorList>
    </citation>
    <scope>NUCLEOTIDE SEQUENCE [LARGE SCALE GENOMIC DNA]</scope>
    <source>
        <strain evidence="9">ATCC 35395 / DSM 2834 / JCM 12185 / C2A</strain>
    </source>
</reference>
<evidence type="ECO:0000259" key="6">
    <source>
        <dbReference type="PROSITE" id="PS51332"/>
    </source>
</evidence>